<gene>
    <name evidence="6" type="ORF">V1479_08195</name>
</gene>
<dbReference type="PROSITE" id="PS50043">
    <property type="entry name" value="HTH_LUXR_2"/>
    <property type="match status" value="1"/>
</dbReference>
<evidence type="ECO:0000313" key="7">
    <source>
        <dbReference type="Proteomes" id="UP001559025"/>
    </source>
</evidence>
<dbReference type="Gene3D" id="1.10.10.10">
    <property type="entry name" value="Winged helix-like DNA-binding domain superfamily/Winged helix DNA-binding domain"/>
    <property type="match status" value="1"/>
</dbReference>
<dbReference type="EMBL" id="JAZHFV010000002">
    <property type="protein sequence ID" value="MEX4007282.1"/>
    <property type="molecule type" value="Genomic_DNA"/>
</dbReference>
<evidence type="ECO:0000256" key="3">
    <source>
        <dbReference type="PROSITE-ProRule" id="PRU00169"/>
    </source>
</evidence>
<comment type="caution">
    <text evidence="6">The sequence shown here is derived from an EMBL/GenBank/DDBJ whole genome shotgun (WGS) entry which is preliminary data.</text>
</comment>
<dbReference type="PANTHER" id="PTHR45566">
    <property type="entry name" value="HTH-TYPE TRANSCRIPTIONAL REGULATOR YHJB-RELATED"/>
    <property type="match status" value="1"/>
</dbReference>
<proteinExistence type="predicted"/>
<dbReference type="Gene3D" id="3.40.50.2300">
    <property type="match status" value="1"/>
</dbReference>
<dbReference type="Proteomes" id="UP001559025">
    <property type="component" value="Unassembled WGS sequence"/>
</dbReference>
<keyword evidence="1 3" id="KW-0597">Phosphoprotein</keyword>
<dbReference type="CDD" id="cd17535">
    <property type="entry name" value="REC_NarL-like"/>
    <property type="match status" value="1"/>
</dbReference>
<keyword evidence="7" id="KW-1185">Reference proteome</keyword>
<feature type="domain" description="Response regulatory" evidence="5">
    <location>
        <begin position="14"/>
        <end position="130"/>
    </location>
</feature>
<accession>A0ABV3WRJ5</accession>
<dbReference type="InterPro" id="IPR011006">
    <property type="entry name" value="CheY-like_superfamily"/>
</dbReference>
<feature type="modified residue" description="4-aspartylphosphate" evidence="3">
    <location>
        <position position="65"/>
    </location>
</feature>
<organism evidence="6 7">
    <name type="scientific">Neoaquamicrobium sediminum</name>
    <dbReference type="NCBI Taxonomy" id="1849104"/>
    <lineage>
        <taxon>Bacteria</taxon>
        <taxon>Pseudomonadati</taxon>
        <taxon>Pseudomonadota</taxon>
        <taxon>Alphaproteobacteria</taxon>
        <taxon>Hyphomicrobiales</taxon>
        <taxon>Phyllobacteriaceae</taxon>
        <taxon>Neoaquamicrobium</taxon>
    </lineage>
</organism>
<evidence type="ECO:0000313" key="6">
    <source>
        <dbReference type="EMBL" id="MEX4007282.1"/>
    </source>
</evidence>
<evidence type="ECO:0000259" key="4">
    <source>
        <dbReference type="PROSITE" id="PS50043"/>
    </source>
</evidence>
<dbReference type="PROSITE" id="PS50110">
    <property type="entry name" value="RESPONSE_REGULATORY"/>
    <property type="match status" value="1"/>
</dbReference>
<dbReference type="CDD" id="cd06170">
    <property type="entry name" value="LuxR_C_like"/>
    <property type="match status" value="1"/>
</dbReference>
<keyword evidence="2" id="KW-0238">DNA-binding</keyword>
<dbReference type="SUPFAM" id="SSF46894">
    <property type="entry name" value="C-terminal effector domain of the bipartite response regulators"/>
    <property type="match status" value="1"/>
</dbReference>
<reference evidence="6 7" key="1">
    <citation type="submission" date="2024-01" db="EMBL/GenBank/DDBJ databases">
        <title>New evidence supports the origin of RcGTA from prophage.</title>
        <authorList>
            <person name="Xu Y."/>
            <person name="Liu B."/>
            <person name="Chen F."/>
        </authorList>
    </citation>
    <scope>NUCLEOTIDE SEQUENCE [LARGE SCALE GENOMIC DNA]</scope>
    <source>
        <strain evidence="6 7">CBW1107-2</strain>
    </source>
</reference>
<protein>
    <submittedName>
        <fullName evidence="6">Response regulator transcription factor</fullName>
    </submittedName>
</protein>
<feature type="domain" description="HTH luxR-type" evidence="4">
    <location>
        <begin position="151"/>
        <end position="216"/>
    </location>
</feature>
<evidence type="ECO:0000256" key="2">
    <source>
        <dbReference type="ARBA" id="ARBA00023125"/>
    </source>
</evidence>
<dbReference type="InterPro" id="IPR051015">
    <property type="entry name" value="EvgA-like"/>
</dbReference>
<dbReference type="InterPro" id="IPR016032">
    <property type="entry name" value="Sig_transdc_resp-reg_C-effctor"/>
</dbReference>
<dbReference type="InterPro" id="IPR000792">
    <property type="entry name" value="Tscrpt_reg_LuxR_C"/>
</dbReference>
<evidence type="ECO:0000256" key="1">
    <source>
        <dbReference type="ARBA" id="ARBA00022553"/>
    </source>
</evidence>
<dbReference type="PRINTS" id="PR00038">
    <property type="entry name" value="HTHLUXR"/>
</dbReference>
<dbReference type="SMART" id="SM00448">
    <property type="entry name" value="REC"/>
    <property type="match status" value="1"/>
</dbReference>
<dbReference type="PANTHER" id="PTHR45566:SF2">
    <property type="entry name" value="NARL SUBFAMILY"/>
    <property type="match status" value="1"/>
</dbReference>
<dbReference type="Pfam" id="PF00196">
    <property type="entry name" value="GerE"/>
    <property type="match status" value="1"/>
</dbReference>
<dbReference type="SUPFAM" id="SSF52172">
    <property type="entry name" value="CheY-like"/>
    <property type="match status" value="1"/>
</dbReference>
<dbReference type="InterPro" id="IPR001789">
    <property type="entry name" value="Sig_transdc_resp-reg_receiver"/>
</dbReference>
<dbReference type="RefSeq" id="WP_368802478.1">
    <property type="nucleotide sequence ID" value="NZ_JAZHFV010000002.1"/>
</dbReference>
<dbReference type="Pfam" id="PF00072">
    <property type="entry name" value="Response_reg"/>
    <property type="match status" value="1"/>
</dbReference>
<evidence type="ECO:0000259" key="5">
    <source>
        <dbReference type="PROSITE" id="PS50110"/>
    </source>
</evidence>
<dbReference type="InterPro" id="IPR058245">
    <property type="entry name" value="NreC/VraR/RcsB-like_REC"/>
</dbReference>
<dbReference type="SMART" id="SM00421">
    <property type="entry name" value="HTH_LUXR"/>
    <property type="match status" value="1"/>
</dbReference>
<sequence length="217" mass="23423">MPHDDYAGEDRAVKIIIADDHPVFRDGMRRLVQRTITDAEISEAADFGSVLEMAGIGAPDLFLLDLNFPDFVLPDSIARLRKIWPLASIVIVSMLDDDATIERVMSMGADGFVSKAMHPQVIAGGVLDVLNGKIVVIGPQDGGDADLLDYSDVELESLPPRQRDVLRLIVQGMTNKEIGRALGISPHTVRIHASALFRALNVTSRSAAAALGRDLGC</sequence>
<dbReference type="InterPro" id="IPR036388">
    <property type="entry name" value="WH-like_DNA-bd_sf"/>
</dbReference>
<name>A0ABV3WRJ5_9HYPH</name>